<dbReference type="AlphaFoldDB" id="A0A7Y9E041"/>
<dbReference type="RefSeq" id="WP_281376295.1">
    <property type="nucleotide sequence ID" value="NZ_BAABHP010000005.1"/>
</dbReference>
<evidence type="ECO:0000313" key="2">
    <source>
        <dbReference type="Proteomes" id="UP000535890"/>
    </source>
</evidence>
<name>A0A7Y9E041_9PSEU</name>
<reference evidence="1 2" key="1">
    <citation type="submission" date="2020-07" db="EMBL/GenBank/DDBJ databases">
        <title>Sequencing the genomes of 1000 actinobacteria strains.</title>
        <authorList>
            <person name="Klenk H.-P."/>
        </authorList>
    </citation>
    <scope>NUCLEOTIDE SEQUENCE [LARGE SCALE GENOMIC DNA]</scope>
    <source>
        <strain evidence="1 2">DSM 45772</strain>
    </source>
</reference>
<organism evidence="1 2">
    <name type="scientific">Actinomycetospora corticicola</name>
    <dbReference type="NCBI Taxonomy" id="663602"/>
    <lineage>
        <taxon>Bacteria</taxon>
        <taxon>Bacillati</taxon>
        <taxon>Actinomycetota</taxon>
        <taxon>Actinomycetes</taxon>
        <taxon>Pseudonocardiales</taxon>
        <taxon>Pseudonocardiaceae</taxon>
        <taxon>Actinomycetospora</taxon>
    </lineage>
</organism>
<evidence type="ECO:0000313" key="1">
    <source>
        <dbReference type="EMBL" id="NYD38779.1"/>
    </source>
</evidence>
<comment type="caution">
    <text evidence="1">The sequence shown here is derived from an EMBL/GenBank/DDBJ whole genome shotgun (WGS) entry which is preliminary data.</text>
</comment>
<protein>
    <submittedName>
        <fullName evidence="1">Uncharacterized protein</fullName>
    </submittedName>
</protein>
<keyword evidence="2" id="KW-1185">Reference proteome</keyword>
<sequence length="43" mass="4652">MPRLRTDPVDLAGLVLPDVRDGRVVDLGALDGPAALVVIRHRH</sequence>
<gene>
    <name evidence="1" type="ORF">BJ983_004881</name>
</gene>
<proteinExistence type="predicted"/>
<dbReference type="Proteomes" id="UP000535890">
    <property type="component" value="Unassembled WGS sequence"/>
</dbReference>
<accession>A0A7Y9E041</accession>
<dbReference type="EMBL" id="JACCBN010000001">
    <property type="protein sequence ID" value="NYD38779.1"/>
    <property type="molecule type" value="Genomic_DNA"/>
</dbReference>